<keyword evidence="1 4" id="KW-0547">Nucleotide-binding</keyword>
<dbReference type="InterPro" id="IPR028299">
    <property type="entry name" value="ClpA/B_CS2"/>
</dbReference>
<dbReference type="GO" id="GO:0005524">
    <property type="term" value="F:ATP binding"/>
    <property type="evidence" value="ECO:0007669"/>
    <property type="project" value="UniProtKB-KW"/>
</dbReference>
<gene>
    <name evidence="7" type="ORF">XU08_C0002G0097</name>
</gene>
<sequence>MICENCGKRQAVFQTHQLIDGQATVIYLCEVCAEEFQSGGRRTSFLDQYGRDITELARQGKLDPVIGRKGEIERVIHILSRRTKNNPVLIGDPGVGKTAIVEGLAQRIIDESVPEALRGKRIVSVDLALMLAGASHRGEFEERLKKTLEEVTRAKGEIILFIDELHTVVGAGAAQGAIDASNMLKPALGRGELQCVGATTLDEYRRYIEKDGALERRFQPVMVVEPTRDESLEILKGLRPRYEEHHRVRVSDEALKAAVEFSDRFISDRFLPDKAIDLVDEACAKKRLEAVIPASSGSISQVSREMERLQEKPRKTLAEMDRIEELSRLYSKKLEEIGGTHQVENIPEVGEQDIAKVVAAITRIPVEDISEDERSRLTKLEKRLHERIVGQDEAVSVVSSAIRRSRAGLKDPDRPIGSFIFLGPTGVGKTELAKALAEALWGDENLMIRLDMSEYGERHTVSRLVGSPPGYVGYEEGGQLTEVVRRKPFSVILFDEIEKAHPDVFNILLQILEDGRLTDAHGKTVDFKNTVIILTANIGTSLISQARVGFGGDKESRRSFEEIKEELMSHLQKSFRPEFLNRIDDVVVFRPLTELDIRKITDLLIENSGKLMVSQGIKMEVSAKARNFLAKKGFDPDFGARPLRRLIQRELENPISNSIVSGEYKEGQVVAVDLVGEKLTFQPLKKRVILKV</sequence>
<organism evidence="7 8">
    <name type="scientific">candidate division WWE3 bacterium CSP1-7</name>
    <dbReference type="NCBI Taxonomy" id="1576480"/>
    <lineage>
        <taxon>Bacteria</taxon>
        <taxon>Katanobacteria</taxon>
    </lineage>
</organism>
<dbReference type="SUPFAM" id="SSF52540">
    <property type="entry name" value="P-loop containing nucleoside triphosphate hydrolases"/>
    <property type="match status" value="2"/>
</dbReference>
<dbReference type="InterPro" id="IPR003959">
    <property type="entry name" value="ATPase_AAA_core"/>
</dbReference>
<evidence type="ECO:0000256" key="2">
    <source>
        <dbReference type="ARBA" id="ARBA00022840"/>
    </source>
</evidence>
<dbReference type="CDD" id="cd00009">
    <property type="entry name" value="AAA"/>
    <property type="match status" value="1"/>
</dbReference>
<dbReference type="Pfam" id="PF00004">
    <property type="entry name" value="AAA"/>
    <property type="match status" value="1"/>
</dbReference>
<evidence type="ECO:0000256" key="3">
    <source>
        <dbReference type="ARBA" id="ARBA00023186"/>
    </source>
</evidence>
<dbReference type="SMART" id="SM01086">
    <property type="entry name" value="ClpB_D2-small"/>
    <property type="match status" value="1"/>
</dbReference>
<dbReference type="SMART" id="SM00382">
    <property type="entry name" value="AAA"/>
    <property type="match status" value="2"/>
</dbReference>
<name>A0A0T5ZXV8_UNCKA</name>
<dbReference type="Proteomes" id="UP000051297">
    <property type="component" value="Unassembled WGS sequence"/>
</dbReference>
<keyword evidence="3 4" id="KW-0143">Chaperone</keyword>
<dbReference type="InterPro" id="IPR050130">
    <property type="entry name" value="ClpA_ClpB"/>
</dbReference>
<dbReference type="GO" id="GO:0016887">
    <property type="term" value="F:ATP hydrolysis activity"/>
    <property type="evidence" value="ECO:0007669"/>
    <property type="project" value="InterPro"/>
</dbReference>
<evidence type="ECO:0000256" key="1">
    <source>
        <dbReference type="ARBA" id="ARBA00022741"/>
    </source>
</evidence>
<dbReference type="Gene3D" id="3.40.50.300">
    <property type="entry name" value="P-loop containing nucleotide triphosphate hydrolases"/>
    <property type="match status" value="2"/>
</dbReference>
<dbReference type="PANTHER" id="PTHR11638:SF175">
    <property type="entry name" value="ATP-DEPENDENT CLP PROTEASE, ATP-BINDING SUBUNIT CLPC"/>
    <property type="match status" value="1"/>
</dbReference>
<evidence type="ECO:0000259" key="6">
    <source>
        <dbReference type="SMART" id="SM01086"/>
    </source>
</evidence>
<evidence type="ECO:0000313" key="8">
    <source>
        <dbReference type="Proteomes" id="UP000051297"/>
    </source>
</evidence>
<dbReference type="FunFam" id="3.40.50.300:FF:000010">
    <property type="entry name" value="Chaperone clpB 1, putative"/>
    <property type="match status" value="1"/>
</dbReference>
<dbReference type="FunFam" id="3.40.50.300:FF:000025">
    <property type="entry name" value="ATP-dependent Clp protease subunit"/>
    <property type="match status" value="1"/>
</dbReference>
<dbReference type="AlphaFoldDB" id="A0A0T5ZXV8"/>
<feature type="domain" description="AAA+ ATPase" evidence="5">
    <location>
        <begin position="415"/>
        <end position="584"/>
    </location>
</feature>
<dbReference type="Pfam" id="PF17871">
    <property type="entry name" value="AAA_lid_9"/>
    <property type="match status" value="1"/>
</dbReference>
<dbReference type="InterPro" id="IPR027417">
    <property type="entry name" value="P-loop_NTPase"/>
</dbReference>
<accession>A0A0T5ZXV8</accession>
<dbReference type="Pfam" id="PF07724">
    <property type="entry name" value="AAA_2"/>
    <property type="match status" value="1"/>
</dbReference>
<dbReference type="PATRIC" id="fig|1576480.3.peg.361"/>
<feature type="domain" description="Clp ATPase C-terminal" evidence="6">
    <location>
        <begin position="592"/>
        <end position="681"/>
    </location>
</feature>
<evidence type="ECO:0000313" key="7">
    <source>
        <dbReference type="EMBL" id="KRT67542.1"/>
    </source>
</evidence>
<dbReference type="GO" id="GO:0005737">
    <property type="term" value="C:cytoplasm"/>
    <property type="evidence" value="ECO:0007669"/>
    <property type="project" value="TreeGrafter"/>
</dbReference>
<evidence type="ECO:0000256" key="4">
    <source>
        <dbReference type="RuleBase" id="RU004432"/>
    </source>
</evidence>
<comment type="similarity">
    <text evidence="4">Belongs to the ClpA/ClpB family.</text>
</comment>
<dbReference type="STRING" id="1576480.XU08_C0002G0097"/>
<dbReference type="InterPro" id="IPR001270">
    <property type="entry name" value="ClpA/B"/>
</dbReference>
<dbReference type="PANTHER" id="PTHR11638">
    <property type="entry name" value="ATP-DEPENDENT CLP PROTEASE"/>
    <property type="match status" value="1"/>
</dbReference>
<dbReference type="Pfam" id="PF10431">
    <property type="entry name" value="ClpB_D2-small"/>
    <property type="match status" value="1"/>
</dbReference>
<dbReference type="InterPro" id="IPR018368">
    <property type="entry name" value="ClpA/B_CS1"/>
</dbReference>
<dbReference type="PRINTS" id="PR00300">
    <property type="entry name" value="CLPPROTEASEA"/>
</dbReference>
<comment type="caution">
    <text evidence="7">The sequence shown here is derived from an EMBL/GenBank/DDBJ whole genome shotgun (WGS) entry which is preliminary data.</text>
</comment>
<dbReference type="CDD" id="cd19499">
    <property type="entry name" value="RecA-like_ClpB_Hsp104-like"/>
    <property type="match status" value="1"/>
</dbReference>
<dbReference type="PROSITE" id="PS00870">
    <property type="entry name" value="CLPAB_1"/>
    <property type="match status" value="1"/>
</dbReference>
<dbReference type="Gene3D" id="1.10.8.60">
    <property type="match status" value="2"/>
</dbReference>
<feature type="domain" description="AAA+ ATPase" evidence="5">
    <location>
        <begin position="83"/>
        <end position="228"/>
    </location>
</feature>
<dbReference type="EMBL" id="LDXK01000002">
    <property type="protein sequence ID" value="KRT67542.1"/>
    <property type="molecule type" value="Genomic_DNA"/>
</dbReference>
<dbReference type="GO" id="GO:0034605">
    <property type="term" value="P:cellular response to heat"/>
    <property type="evidence" value="ECO:0007669"/>
    <property type="project" value="TreeGrafter"/>
</dbReference>
<proteinExistence type="inferred from homology"/>
<protein>
    <submittedName>
        <fullName evidence="7">ClpA</fullName>
    </submittedName>
</protein>
<dbReference type="PROSITE" id="PS00871">
    <property type="entry name" value="CLPAB_2"/>
    <property type="match status" value="1"/>
</dbReference>
<keyword evidence="2 4" id="KW-0067">ATP-binding</keyword>
<dbReference type="InterPro" id="IPR041546">
    <property type="entry name" value="ClpA/ClpB_AAA_lid"/>
</dbReference>
<dbReference type="InterPro" id="IPR003593">
    <property type="entry name" value="AAA+_ATPase"/>
</dbReference>
<dbReference type="Gene3D" id="4.10.860.10">
    <property type="entry name" value="UVR domain"/>
    <property type="match status" value="1"/>
</dbReference>
<reference evidence="7 8" key="1">
    <citation type="submission" date="2015-05" db="EMBL/GenBank/DDBJ databases">
        <title>Critical biogeochemical functions in the subsurface are associated with bacteria from new phyla and little studied lineages.</title>
        <authorList>
            <person name="Hug L.A."/>
            <person name="Thomas B.C."/>
            <person name="Sharon I."/>
            <person name="Brown C.T."/>
            <person name="Sharma R."/>
            <person name="Hettich R.L."/>
            <person name="Wilkins M.J."/>
            <person name="Williams K.H."/>
            <person name="Singh A."/>
            <person name="Banfield J.F."/>
        </authorList>
    </citation>
    <scope>NUCLEOTIDE SEQUENCE [LARGE SCALE GENOMIC DNA]</scope>
    <source>
        <strain evidence="7">CSP1-7</strain>
    </source>
</reference>
<evidence type="ECO:0000259" key="5">
    <source>
        <dbReference type="SMART" id="SM00382"/>
    </source>
</evidence>
<dbReference type="InterPro" id="IPR019489">
    <property type="entry name" value="Clp_ATPase_C"/>
</dbReference>